<dbReference type="KEGG" id="cbw:RR42_s2904"/>
<dbReference type="Proteomes" id="UP000031843">
    <property type="component" value="Chromosome secondary"/>
</dbReference>
<reference evidence="5 6" key="1">
    <citation type="journal article" date="2015" name="Genome Announc.">
        <title>Complete Genome Sequence of Cupriavidus basilensis 4G11, Isolated from the Oak Ridge Field Research Center Site.</title>
        <authorList>
            <person name="Ray J."/>
            <person name="Waters R.J."/>
            <person name="Skerker J.M."/>
            <person name="Kuehl J.V."/>
            <person name="Price M.N."/>
            <person name="Huang J."/>
            <person name="Chakraborty R."/>
            <person name="Arkin A.P."/>
            <person name="Deutschbauer A."/>
        </authorList>
    </citation>
    <scope>NUCLEOTIDE SEQUENCE [LARGE SCALE GENOMIC DNA]</scope>
    <source>
        <strain evidence="5">4G11</strain>
    </source>
</reference>
<evidence type="ECO:0000259" key="4">
    <source>
        <dbReference type="PROSITE" id="PS50043"/>
    </source>
</evidence>
<name>A0A0C4YPR8_9BURK</name>
<dbReference type="Pfam" id="PF00196">
    <property type="entry name" value="GerE"/>
    <property type="match status" value="1"/>
</dbReference>
<evidence type="ECO:0000256" key="3">
    <source>
        <dbReference type="ARBA" id="ARBA00023163"/>
    </source>
</evidence>
<dbReference type="AlphaFoldDB" id="A0A0C4YPR8"/>
<dbReference type="CDD" id="cd06170">
    <property type="entry name" value="LuxR_C_like"/>
    <property type="match status" value="1"/>
</dbReference>
<dbReference type="InterPro" id="IPR036388">
    <property type="entry name" value="WH-like_DNA-bd_sf"/>
</dbReference>
<gene>
    <name evidence="5" type="ORF">RR42_s2904</name>
</gene>
<dbReference type="Gene3D" id="1.10.10.10">
    <property type="entry name" value="Winged helix-like DNA-binding domain superfamily/Winged helix DNA-binding domain"/>
    <property type="match status" value="1"/>
</dbReference>
<keyword evidence="1" id="KW-0805">Transcription regulation</keyword>
<keyword evidence="2" id="KW-0238">DNA-binding</keyword>
<evidence type="ECO:0000313" key="6">
    <source>
        <dbReference type="Proteomes" id="UP000031843"/>
    </source>
</evidence>
<keyword evidence="6" id="KW-1185">Reference proteome</keyword>
<dbReference type="InterPro" id="IPR016032">
    <property type="entry name" value="Sig_transdc_resp-reg_C-effctor"/>
</dbReference>
<dbReference type="PROSITE" id="PS50043">
    <property type="entry name" value="HTH_LUXR_2"/>
    <property type="match status" value="1"/>
</dbReference>
<evidence type="ECO:0000256" key="1">
    <source>
        <dbReference type="ARBA" id="ARBA00023015"/>
    </source>
</evidence>
<dbReference type="SMART" id="SM00421">
    <property type="entry name" value="HTH_LUXR"/>
    <property type="match status" value="1"/>
</dbReference>
<dbReference type="STRING" id="68895.RR42_s2904"/>
<dbReference type="EMBL" id="CP010537">
    <property type="protein sequence ID" value="AJG24485.1"/>
    <property type="molecule type" value="Genomic_DNA"/>
</dbReference>
<proteinExistence type="predicted"/>
<dbReference type="InterPro" id="IPR000792">
    <property type="entry name" value="Tscrpt_reg_LuxR_C"/>
</dbReference>
<dbReference type="GO" id="GO:0003677">
    <property type="term" value="F:DNA binding"/>
    <property type="evidence" value="ECO:0007669"/>
    <property type="project" value="UniProtKB-KW"/>
</dbReference>
<keyword evidence="3" id="KW-0804">Transcription</keyword>
<protein>
    <submittedName>
        <fullName evidence="5">Transcriptional activator protein LuxR</fullName>
    </submittedName>
</protein>
<organism evidence="5 6">
    <name type="scientific">Cupriavidus basilensis</name>
    <dbReference type="NCBI Taxonomy" id="68895"/>
    <lineage>
        <taxon>Bacteria</taxon>
        <taxon>Pseudomonadati</taxon>
        <taxon>Pseudomonadota</taxon>
        <taxon>Betaproteobacteria</taxon>
        <taxon>Burkholderiales</taxon>
        <taxon>Burkholderiaceae</taxon>
        <taxon>Cupriavidus</taxon>
    </lineage>
</organism>
<dbReference type="PANTHER" id="PTHR44688">
    <property type="entry name" value="DNA-BINDING TRANSCRIPTIONAL ACTIVATOR DEVR_DOSR"/>
    <property type="match status" value="1"/>
</dbReference>
<dbReference type="GO" id="GO:0006355">
    <property type="term" value="P:regulation of DNA-templated transcription"/>
    <property type="evidence" value="ECO:0007669"/>
    <property type="project" value="InterPro"/>
</dbReference>
<dbReference type="PRINTS" id="PR00038">
    <property type="entry name" value="HTHLUXR"/>
</dbReference>
<feature type="domain" description="HTH luxR-type" evidence="4">
    <location>
        <begin position="187"/>
        <end position="252"/>
    </location>
</feature>
<dbReference type="PANTHER" id="PTHR44688:SF16">
    <property type="entry name" value="DNA-BINDING TRANSCRIPTIONAL ACTIVATOR DEVR_DOSR"/>
    <property type="match status" value="1"/>
</dbReference>
<dbReference type="RefSeq" id="WP_052495169.1">
    <property type="nucleotide sequence ID" value="NZ_CP010537.1"/>
</dbReference>
<evidence type="ECO:0000256" key="2">
    <source>
        <dbReference type="ARBA" id="ARBA00023125"/>
    </source>
</evidence>
<dbReference type="OrthoDB" id="9774661at2"/>
<accession>A0A0C4YPR8</accession>
<sequence length="257" mass="26733">MRSPDISLGAAIPADAPSALAVLLGDIDRAQDIEGLAGAVCTAARLLGFNHFYLRYKGLPGSGAAHAGSLTSLPGGASLPLEAHGEALAALVVKARDSLGPVVCSNAEPLVRAPDDAARARAELDRRLTAAIAFSASMPSHEMGTLALLSLDGSAGDDEAAVCRARLFGPAITQAVLDRFCTIARERAEPAVSLTARELEVLRWVALGKTSWEAGQILGISEHGISHHMRNVMRKLDVGNRLQAVRTAIALGLLPGE</sequence>
<evidence type="ECO:0000313" key="5">
    <source>
        <dbReference type="EMBL" id="AJG24485.1"/>
    </source>
</evidence>
<dbReference type="SUPFAM" id="SSF46894">
    <property type="entry name" value="C-terminal effector domain of the bipartite response regulators"/>
    <property type="match status" value="1"/>
</dbReference>